<protein>
    <submittedName>
        <fullName evidence="1">Uncharacterized protein</fullName>
    </submittedName>
</protein>
<dbReference type="SFLD" id="SFLDG01129">
    <property type="entry name" value="C1.5:_HAD__Beta-PGM__Phosphata"/>
    <property type="match status" value="1"/>
</dbReference>
<dbReference type="KEGG" id="mpt:Mpe_A3093"/>
<evidence type="ECO:0000313" key="1">
    <source>
        <dbReference type="EMBL" id="ABM96046.1"/>
    </source>
</evidence>
<dbReference type="SFLD" id="SFLDS00003">
    <property type="entry name" value="Haloacid_Dehalogenase"/>
    <property type="match status" value="1"/>
</dbReference>
<name>A2SKF7_METPP</name>
<sequence length="209" mass="23077">MTQRAVVFDFGGVVFRWQPLQLLQQVLPQHAGDAEASQSLAERIFQGFRLGSDWAAFDRGTVGTDELVARISARTGLADDEVRAVVEAVPPHLEVQAGTLALMRSLREAKHPLYYLSNMPAPYADYLERHHEFFAWFEAGLFSARVGLIKPEPAIFERAVSDFGIDPARSIFIDDHADNVAAARAAGWQALHFTSPQGCEAALKAEGWL</sequence>
<proteinExistence type="predicted"/>
<dbReference type="CDD" id="cd02603">
    <property type="entry name" value="HAD_sEH-N_like"/>
    <property type="match status" value="1"/>
</dbReference>
<dbReference type="EMBL" id="CP000555">
    <property type="protein sequence ID" value="ABM96046.1"/>
    <property type="molecule type" value="Genomic_DNA"/>
</dbReference>
<dbReference type="InterPro" id="IPR023214">
    <property type="entry name" value="HAD_sf"/>
</dbReference>
<accession>A2SKF7</accession>
<dbReference type="eggNOG" id="COG1011">
    <property type="taxonomic scope" value="Bacteria"/>
</dbReference>
<dbReference type="InterPro" id="IPR006439">
    <property type="entry name" value="HAD-SF_hydro_IA"/>
</dbReference>
<dbReference type="Proteomes" id="UP000000366">
    <property type="component" value="Chromosome"/>
</dbReference>
<dbReference type="HOGENOM" id="CLU_045011_9_3_4"/>
<dbReference type="PANTHER" id="PTHR43611">
    <property type="entry name" value="ALPHA-D-GLUCOSE 1-PHOSPHATE PHOSPHATASE"/>
    <property type="match status" value="1"/>
</dbReference>
<dbReference type="Gene3D" id="3.40.50.1000">
    <property type="entry name" value="HAD superfamily/HAD-like"/>
    <property type="match status" value="1"/>
</dbReference>
<dbReference type="InterPro" id="IPR036412">
    <property type="entry name" value="HAD-like_sf"/>
</dbReference>
<keyword evidence="2" id="KW-1185">Reference proteome</keyword>
<dbReference type="RefSeq" id="WP_011830669.1">
    <property type="nucleotide sequence ID" value="NC_008825.1"/>
</dbReference>
<dbReference type="AlphaFoldDB" id="A2SKF7"/>
<dbReference type="STRING" id="420662.Mpe_A3093"/>
<evidence type="ECO:0000313" key="2">
    <source>
        <dbReference type="Proteomes" id="UP000000366"/>
    </source>
</evidence>
<dbReference type="Pfam" id="PF00702">
    <property type="entry name" value="Hydrolase"/>
    <property type="match status" value="1"/>
</dbReference>
<dbReference type="PANTHER" id="PTHR43611:SF3">
    <property type="entry name" value="FLAVIN MONONUCLEOTIDE HYDROLASE 1, CHLOROPLATIC"/>
    <property type="match status" value="1"/>
</dbReference>
<dbReference type="NCBIfam" id="TIGR01509">
    <property type="entry name" value="HAD-SF-IA-v3"/>
    <property type="match status" value="1"/>
</dbReference>
<gene>
    <name evidence="1" type="ordered locus">Mpe_A3093</name>
</gene>
<organism evidence="1 2">
    <name type="scientific">Methylibium petroleiphilum (strain ATCC BAA-1232 / LMG 22953 / PM1)</name>
    <dbReference type="NCBI Taxonomy" id="420662"/>
    <lineage>
        <taxon>Bacteria</taxon>
        <taxon>Pseudomonadati</taxon>
        <taxon>Pseudomonadota</taxon>
        <taxon>Betaproteobacteria</taxon>
        <taxon>Burkholderiales</taxon>
        <taxon>Sphaerotilaceae</taxon>
        <taxon>Methylibium</taxon>
    </lineage>
</organism>
<reference evidence="1 2" key="1">
    <citation type="journal article" date="2007" name="J. Bacteriol.">
        <title>Whole-genome analysis of the methyl tert-butyl ether-degrading beta-proteobacterium Methylibium petroleiphilum PM1.</title>
        <authorList>
            <person name="Kane S.R."/>
            <person name="Chakicherla A.Y."/>
            <person name="Chain P.S.G."/>
            <person name="Schmidt R."/>
            <person name="Shin M.W."/>
            <person name="Legler T.C."/>
            <person name="Scow K.M."/>
            <person name="Larimer F.W."/>
            <person name="Lucas S.M."/>
            <person name="Richardson P.M."/>
            <person name="Hristova K.R."/>
        </authorList>
    </citation>
    <scope>NUCLEOTIDE SEQUENCE [LARGE SCALE GENOMIC DNA]</scope>
    <source>
        <strain evidence="2">ATCC BAA-1232 / LMG 22953 / PM1</strain>
    </source>
</reference>
<dbReference type="SUPFAM" id="SSF56784">
    <property type="entry name" value="HAD-like"/>
    <property type="match status" value="1"/>
</dbReference>